<sequence length="353" mass="38613">MPRGIVKSDTKATAKAAARKAHAKSSKRHSKGSALKEATKVASEAVDASGDSTASKRRSSRRSRSPSMFPDVRPDPRFACCEHSPGSEGKAKARSFHGVSGSSVGGHTPVPSEHSVDSLQSLASEHKSQAPEHSESPAEMLAATREANLRRSCRSPRALSVSPLYEWKETSDEEEESAFDEPREITNDLDRQQELFQAARQKPGGSEATRVGQGASIKQRGYWPPEVSFGADLFLAELKAPRGLIGDHTSKGACEGALVQKEPLFTDNVEADRCVLLAQHQILLKDFTTCRKKPENRGGVYLDMFWAWVETLKYSPTELQELREDRLLSKILDQRPLGQQAAAAKGHPEARGF</sequence>
<feature type="compositionally biased region" description="Basic residues" evidence="1">
    <location>
        <begin position="17"/>
        <end position="31"/>
    </location>
</feature>
<dbReference type="VEuPathDB" id="FungiDB:PPTG_22046"/>
<proteinExistence type="predicted"/>
<gene>
    <name evidence="2" type="ORF">L914_10876</name>
</gene>
<dbReference type="EMBL" id="KI693551">
    <property type="protein sequence ID" value="ETM43770.1"/>
    <property type="molecule type" value="Genomic_DNA"/>
</dbReference>
<organism evidence="2">
    <name type="scientific">Phytophthora nicotianae</name>
    <name type="common">Potato buckeye rot agent</name>
    <name type="synonym">Phytophthora parasitica</name>
    <dbReference type="NCBI Taxonomy" id="4792"/>
    <lineage>
        <taxon>Eukaryota</taxon>
        <taxon>Sar</taxon>
        <taxon>Stramenopiles</taxon>
        <taxon>Oomycota</taxon>
        <taxon>Peronosporomycetes</taxon>
        <taxon>Peronosporales</taxon>
        <taxon>Peronosporaceae</taxon>
        <taxon>Phytophthora</taxon>
    </lineage>
</organism>
<feature type="compositionally biased region" description="Basic and acidic residues" evidence="1">
    <location>
        <begin position="124"/>
        <end position="136"/>
    </location>
</feature>
<feature type="compositionally biased region" description="Basic and acidic residues" evidence="1">
    <location>
        <begin position="1"/>
        <end position="12"/>
    </location>
</feature>
<name>W2N5H2_PHYNI</name>
<feature type="compositionally biased region" description="Basic residues" evidence="1">
    <location>
        <begin position="55"/>
        <end position="64"/>
    </location>
</feature>
<reference evidence="2" key="1">
    <citation type="submission" date="2013-11" db="EMBL/GenBank/DDBJ databases">
        <title>The Genome Sequence of Phytophthora parasitica IAC_01/95.</title>
        <authorList>
            <consortium name="The Broad Institute Genomics Platform"/>
            <person name="Russ C."/>
            <person name="Tyler B."/>
            <person name="Panabieres F."/>
            <person name="Shan W."/>
            <person name="Tripathy S."/>
            <person name="Grunwald N."/>
            <person name="Machado M."/>
            <person name="Johnson C.S."/>
            <person name="Arredondo F."/>
            <person name="Hong C."/>
            <person name="Coffey M."/>
            <person name="Young S.K."/>
            <person name="Zeng Q."/>
            <person name="Gargeya S."/>
            <person name="Fitzgerald M."/>
            <person name="Abouelleil A."/>
            <person name="Alvarado L."/>
            <person name="Chapman S.B."/>
            <person name="Gainer-Dewar J."/>
            <person name="Goldberg J."/>
            <person name="Griggs A."/>
            <person name="Gujja S."/>
            <person name="Hansen M."/>
            <person name="Howarth C."/>
            <person name="Imamovic A."/>
            <person name="Ireland A."/>
            <person name="Larimer J."/>
            <person name="McCowan C."/>
            <person name="Murphy C."/>
            <person name="Pearson M."/>
            <person name="Poon T.W."/>
            <person name="Priest M."/>
            <person name="Roberts A."/>
            <person name="Saif S."/>
            <person name="Shea T."/>
            <person name="Sykes S."/>
            <person name="Wortman J."/>
            <person name="Nusbaum C."/>
            <person name="Birren B."/>
        </authorList>
    </citation>
    <scope>NUCLEOTIDE SEQUENCE [LARGE SCALE GENOMIC DNA]</scope>
    <source>
        <strain evidence="2">IAC_01/95</strain>
    </source>
</reference>
<dbReference type="AlphaFoldDB" id="W2N5H2"/>
<accession>W2N5H2</accession>
<evidence type="ECO:0000313" key="2">
    <source>
        <dbReference type="EMBL" id="ETM43770.1"/>
    </source>
</evidence>
<feature type="region of interest" description="Disordered" evidence="1">
    <location>
        <begin position="1"/>
        <end position="140"/>
    </location>
</feature>
<dbReference type="Proteomes" id="UP000054532">
    <property type="component" value="Unassembled WGS sequence"/>
</dbReference>
<feature type="compositionally biased region" description="Low complexity" evidence="1">
    <location>
        <begin position="96"/>
        <end position="107"/>
    </location>
</feature>
<protein>
    <submittedName>
        <fullName evidence="2">Uncharacterized protein</fullName>
    </submittedName>
</protein>
<evidence type="ECO:0000256" key="1">
    <source>
        <dbReference type="SAM" id="MobiDB-lite"/>
    </source>
</evidence>